<comment type="similarity">
    <text evidence="11">Belongs to the iron/ascorbate-dependent oxidoreductase family.</text>
</comment>
<evidence type="ECO:0000313" key="13">
    <source>
        <dbReference type="EMBL" id="MBU8543947.1"/>
    </source>
</evidence>
<sequence>MSPTVPIIDVAGLRAAEPDARRAVAAELGAACRGAGFFLVTGHGIPDSTTAGLFGAARALFALPEAAKQAMSIRRSPHNRGYVGMSEEQLDPTKPADRKEAFNIGLDLAADDSEVLAGKPFRGVNLWPEGAPELRTAIMAHFDAAWALGRLLHRGFALDLGIAEDFFEDKLDRPLATLRLLHYPAGGGAEAALGAGEHTDYGNVTVLATDGVAGLEVKRRGGGWEEVPQVAGAFVCNIGDCLMRWTNDVYVSTPHRVRAPSAERYSAAFFLDPNPDTMVTVLPGCTGPDNPARYPPVTGADYLREKLDATYAHRRGS</sequence>
<dbReference type="InterPro" id="IPR026992">
    <property type="entry name" value="DIOX_N"/>
</dbReference>
<keyword evidence="11" id="KW-0479">Metal-binding</keyword>
<dbReference type="Pfam" id="PF03171">
    <property type="entry name" value="2OG-FeII_Oxy"/>
    <property type="match status" value="1"/>
</dbReference>
<evidence type="ECO:0000256" key="8">
    <source>
        <dbReference type="ARBA" id="ARBA00031282"/>
    </source>
</evidence>
<reference evidence="13 14" key="1">
    <citation type="submission" date="2021-01" db="EMBL/GenBank/DDBJ databases">
        <title>Roseomonas sp. nov, a bacterium isolated from an oil production mixture in Yumen Oilfield.</title>
        <authorList>
            <person name="Wu D."/>
        </authorList>
    </citation>
    <scope>NUCLEOTIDE SEQUENCE [LARGE SCALE GENOMIC DNA]</scope>
    <source>
        <strain evidence="13 14">ROY-5-3</strain>
    </source>
</reference>
<protein>
    <recommendedName>
        <fullName evidence="5">2-oxoglutarate-dependent ethylene/succinate-forming enzyme</fullName>
        <ecNumber evidence="4">1.13.12.19</ecNumber>
        <ecNumber evidence="3">1.14.20.7</ecNumber>
    </recommendedName>
    <alternativeName>
        <fullName evidence="7">2-oxoglutarate dioxygenase (ethylene-forming)</fullName>
    </alternativeName>
    <alternativeName>
        <fullName evidence="8">2-oxoglutarate/L-arginine monooxygenase/decarboxylase (succinate-forming)</fullName>
    </alternativeName>
</protein>
<evidence type="ECO:0000256" key="3">
    <source>
        <dbReference type="ARBA" id="ARBA00012293"/>
    </source>
</evidence>
<comment type="cofactor">
    <cofactor evidence="1">
        <name>Fe(2+)</name>
        <dbReference type="ChEBI" id="CHEBI:29033"/>
    </cofactor>
</comment>
<feature type="domain" description="Fe2OG dioxygenase" evidence="12">
    <location>
        <begin position="170"/>
        <end position="273"/>
    </location>
</feature>
<name>A0ABS6H5I1_9PROT</name>
<comment type="catalytic activity">
    <reaction evidence="10">
        <text>L-arginine + 2-oxoglutarate + O2 = guanidine + L-glutamate 5-semialdehyde + succinate + CO2</text>
        <dbReference type="Rhea" id="RHEA:31535"/>
        <dbReference type="ChEBI" id="CHEBI:15379"/>
        <dbReference type="ChEBI" id="CHEBI:16526"/>
        <dbReference type="ChEBI" id="CHEBI:16810"/>
        <dbReference type="ChEBI" id="CHEBI:30031"/>
        <dbReference type="ChEBI" id="CHEBI:30087"/>
        <dbReference type="ChEBI" id="CHEBI:32682"/>
        <dbReference type="ChEBI" id="CHEBI:58066"/>
        <dbReference type="EC" id="1.14.20.7"/>
    </reaction>
</comment>
<evidence type="ECO:0000256" key="5">
    <source>
        <dbReference type="ARBA" id="ARBA00019045"/>
    </source>
</evidence>
<dbReference type="EMBL" id="JAERQM010000002">
    <property type="protein sequence ID" value="MBU8543947.1"/>
    <property type="molecule type" value="Genomic_DNA"/>
</dbReference>
<dbReference type="InterPro" id="IPR044861">
    <property type="entry name" value="IPNS-like_FE2OG_OXY"/>
</dbReference>
<comment type="pathway">
    <text evidence="2">Alkene biosynthesis; ethylene biosynthesis via 2-oxoglutarate.</text>
</comment>
<comment type="caution">
    <text evidence="13">The sequence shown here is derived from an EMBL/GenBank/DDBJ whole genome shotgun (WGS) entry which is preliminary data.</text>
</comment>
<keyword evidence="14" id="KW-1185">Reference proteome</keyword>
<evidence type="ECO:0000313" key="14">
    <source>
        <dbReference type="Proteomes" id="UP000689967"/>
    </source>
</evidence>
<dbReference type="PROSITE" id="PS51471">
    <property type="entry name" value="FE2OG_OXY"/>
    <property type="match status" value="1"/>
</dbReference>
<dbReference type="Pfam" id="PF14226">
    <property type="entry name" value="DIOX_N"/>
    <property type="match status" value="1"/>
</dbReference>
<keyword evidence="11" id="KW-0560">Oxidoreductase</keyword>
<evidence type="ECO:0000259" key="12">
    <source>
        <dbReference type="PROSITE" id="PS51471"/>
    </source>
</evidence>
<dbReference type="InterPro" id="IPR050231">
    <property type="entry name" value="Iron_ascorbate_oxido_reductase"/>
</dbReference>
<evidence type="ECO:0000256" key="9">
    <source>
        <dbReference type="ARBA" id="ARBA00047725"/>
    </source>
</evidence>
<dbReference type="EC" id="1.13.12.19" evidence="4"/>
<gene>
    <name evidence="13" type="ORF">JJQ90_09540</name>
</gene>
<keyword evidence="11" id="KW-0408">Iron</keyword>
<evidence type="ECO:0000256" key="4">
    <source>
        <dbReference type="ARBA" id="ARBA00012531"/>
    </source>
</evidence>
<proteinExistence type="inferred from homology"/>
<evidence type="ECO:0000256" key="2">
    <source>
        <dbReference type="ARBA" id="ARBA00004767"/>
    </source>
</evidence>
<accession>A0ABS6H5I1</accession>
<evidence type="ECO:0000256" key="1">
    <source>
        <dbReference type="ARBA" id="ARBA00001954"/>
    </source>
</evidence>
<evidence type="ECO:0000256" key="10">
    <source>
        <dbReference type="ARBA" id="ARBA00049359"/>
    </source>
</evidence>
<dbReference type="InterPro" id="IPR005123">
    <property type="entry name" value="Oxoglu/Fe-dep_dioxygenase_dom"/>
</dbReference>
<comment type="catalytic activity">
    <reaction evidence="9">
        <text>2-oxoglutarate + O2 + 2 H(+) = ethene + 3 CO2 + H2O</text>
        <dbReference type="Rhea" id="RHEA:31523"/>
        <dbReference type="ChEBI" id="CHEBI:15377"/>
        <dbReference type="ChEBI" id="CHEBI:15378"/>
        <dbReference type="ChEBI" id="CHEBI:15379"/>
        <dbReference type="ChEBI" id="CHEBI:16526"/>
        <dbReference type="ChEBI" id="CHEBI:16810"/>
        <dbReference type="ChEBI" id="CHEBI:18153"/>
        <dbReference type="EC" id="1.13.12.19"/>
    </reaction>
</comment>
<evidence type="ECO:0000256" key="7">
    <source>
        <dbReference type="ARBA" id="ARBA00031011"/>
    </source>
</evidence>
<dbReference type="RefSeq" id="WP_216874687.1">
    <property type="nucleotide sequence ID" value="NZ_JAERQM010000002.1"/>
</dbReference>
<dbReference type="PANTHER" id="PTHR47990">
    <property type="entry name" value="2-OXOGLUTARATE (2OG) AND FE(II)-DEPENDENT OXYGENASE SUPERFAMILY PROTEIN-RELATED"/>
    <property type="match status" value="1"/>
</dbReference>
<organism evidence="13 14">
    <name type="scientific">Falsiroseomonas oleicola</name>
    <dbReference type="NCBI Taxonomy" id="2801474"/>
    <lineage>
        <taxon>Bacteria</taxon>
        <taxon>Pseudomonadati</taxon>
        <taxon>Pseudomonadota</taxon>
        <taxon>Alphaproteobacteria</taxon>
        <taxon>Acetobacterales</taxon>
        <taxon>Roseomonadaceae</taxon>
        <taxon>Falsiroseomonas</taxon>
    </lineage>
</organism>
<dbReference type="Proteomes" id="UP000689967">
    <property type="component" value="Unassembled WGS sequence"/>
</dbReference>
<dbReference type="EC" id="1.14.20.7" evidence="3"/>
<evidence type="ECO:0000256" key="6">
    <source>
        <dbReference type="ARBA" id="ARBA00022666"/>
    </source>
</evidence>
<keyword evidence="6" id="KW-0266">Ethylene biosynthesis</keyword>
<evidence type="ECO:0000256" key="11">
    <source>
        <dbReference type="RuleBase" id="RU003682"/>
    </source>
</evidence>